<accession>A0A068V877</accession>
<dbReference type="Proteomes" id="UP000295252">
    <property type="component" value="Chromosome VIII"/>
</dbReference>
<dbReference type="InParanoid" id="A0A068V877"/>
<dbReference type="Gramene" id="CDP16128">
    <property type="protein sequence ID" value="CDP16128"/>
    <property type="gene ID" value="GSCOC_T00017196001"/>
</dbReference>
<feature type="region of interest" description="Disordered" evidence="1">
    <location>
        <begin position="35"/>
        <end position="60"/>
    </location>
</feature>
<evidence type="ECO:0000313" key="3">
    <source>
        <dbReference type="Proteomes" id="UP000295252"/>
    </source>
</evidence>
<dbReference type="AlphaFoldDB" id="A0A068V877"/>
<protein>
    <submittedName>
        <fullName evidence="2">Uncharacterized protein</fullName>
    </submittedName>
</protein>
<dbReference type="EMBL" id="HG739201">
    <property type="protein sequence ID" value="CDP16128.1"/>
    <property type="molecule type" value="Genomic_DNA"/>
</dbReference>
<evidence type="ECO:0000313" key="2">
    <source>
        <dbReference type="EMBL" id="CDP16128.1"/>
    </source>
</evidence>
<organism evidence="2 3">
    <name type="scientific">Coffea canephora</name>
    <name type="common">Robusta coffee</name>
    <dbReference type="NCBI Taxonomy" id="49390"/>
    <lineage>
        <taxon>Eukaryota</taxon>
        <taxon>Viridiplantae</taxon>
        <taxon>Streptophyta</taxon>
        <taxon>Embryophyta</taxon>
        <taxon>Tracheophyta</taxon>
        <taxon>Spermatophyta</taxon>
        <taxon>Magnoliopsida</taxon>
        <taxon>eudicotyledons</taxon>
        <taxon>Gunneridae</taxon>
        <taxon>Pentapetalae</taxon>
        <taxon>asterids</taxon>
        <taxon>lamiids</taxon>
        <taxon>Gentianales</taxon>
        <taxon>Rubiaceae</taxon>
        <taxon>Ixoroideae</taxon>
        <taxon>Gardenieae complex</taxon>
        <taxon>Bertiereae - Coffeeae clade</taxon>
        <taxon>Coffeeae</taxon>
        <taxon>Coffea</taxon>
    </lineage>
</organism>
<proteinExistence type="predicted"/>
<keyword evidence="3" id="KW-1185">Reference proteome</keyword>
<gene>
    <name evidence="2" type="ORF">GSCOC_T00017196001</name>
</gene>
<feature type="compositionally biased region" description="Polar residues" evidence="1">
    <location>
        <begin position="1"/>
        <end position="19"/>
    </location>
</feature>
<sequence>MGHSKTTPKIRGQSANHNQIFLRKQATGPLFISLGRKLPMPSRKSKPKHTGQPVFKPNQK</sequence>
<evidence type="ECO:0000256" key="1">
    <source>
        <dbReference type="SAM" id="MobiDB-lite"/>
    </source>
</evidence>
<name>A0A068V877_COFCA</name>
<feature type="region of interest" description="Disordered" evidence="1">
    <location>
        <begin position="1"/>
        <end position="22"/>
    </location>
</feature>
<reference evidence="3" key="1">
    <citation type="journal article" date="2014" name="Science">
        <title>The coffee genome provides insight into the convergent evolution of caffeine biosynthesis.</title>
        <authorList>
            <person name="Denoeud F."/>
            <person name="Carretero-Paulet L."/>
            <person name="Dereeper A."/>
            <person name="Droc G."/>
            <person name="Guyot R."/>
            <person name="Pietrella M."/>
            <person name="Zheng C."/>
            <person name="Alberti A."/>
            <person name="Anthony F."/>
            <person name="Aprea G."/>
            <person name="Aury J.M."/>
            <person name="Bento P."/>
            <person name="Bernard M."/>
            <person name="Bocs S."/>
            <person name="Campa C."/>
            <person name="Cenci A."/>
            <person name="Combes M.C."/>
            <person name="Crouzillat D."/>
            <person name="Da Silva C."/>
            <person name="Daddiego L."/>
            <person name="De Bellis F."/>
            <person name="Dussert S."/>
            <person name="Garsmeur O."/>
            <person name="Gayraud T."/>
            <person name="Guignon V."/>
            <person name="Jahn K."/>
            <person name="Jamilloux V."/>
            <person name="Joet T."/>
            <person name="Labadie K."/>
            <person name="Lan T."/>
            <person name="Leclercq J."/>
            <person name="Lepelley M."/>
            <person name="Leroy T."/>
            <person name="Li L.T."/>
            <person name="Librado P."/>
            <person name="Lopez L."/>
            <person name="Munoz A."/>
            <person name="Noel B."/>
            <person name="Pallavicini A."/>
            <person name="Perrotta G."/>
            <person name="Poncet V."/>
            <person name="Pot D."/>
            <person name="Priyono X."/>
            <person name="Rigoreau M."/>
            <person name="Rouard M."/>
            <person name="Rozas J."/>
            <person name="Tranchant-Dubreuil C."/>
            <person name="VanBuren R."/>
            <person name="Zhang Q."/>
            <person name="Andrade A.C."/>
            <person name="Argout X."/>
            <person name="Bertrand B."/>
            <person name="de Kochko A."/>
            <person name="Graziosi G."/>
            <person name="Henry R.J."/>
            <person name="Jayarama X."/>
            <person name="Ming R."/>
            <person name="Nagai C."/>
            <person name="Rounsley S."/>
            <person name="Sankoff D."/>
            <person name="Giuliano G."/>
            <person name="Albert V.A."/>
            <person name="Wincker P."/>
            <person name="Lashermes P."/>
        </authorList>
    </citation>
    <scope>NUCLEOTIDE SEQUENCE [LARGE SCALE GENOMIC DNA]</scope>
    <source>
        <strain evidence="3">cv. DH200-94</strain>
    </source>
</reference>